<comment type="caution">
    <text evidence="1">The sequence shown here is derived from an EMBL/GenBank/DDBJ whole genome shotgun (WGS) entry which is preliminary data.</text>
</comment>
<name>A0A7Y9IEZ4_9ACTN</name>
<dbReference type="RefSeq" id="WP_179758087.1">
    <property type="nucleotide sequence ID" value="NZ_JACCBU010000001.1"/>
</dbReference>
<accession>A0A7Y9IEZ4</accession>
<evidence type="ECO:0000313" key="1">
    <source>
        <dbReference type="EMBL" id="NYE75609.1"/>
    </source>
</evidence>
<organism evidence="1 2">
    <name type="scientific">Microlunatus parietis</name>
    <dbReference type="NCBI Taxonomy" id="682979"/>
    <lineage>
        <taxon>Bacteria</taxon>
        <taxon>Bacillati</taxon>
        <taxon>Actinomycetota</taxon>
        <taxon>Actinomycetes</taxon>
        <taxon>Propionibacteriales</taxon>
        <taxon>Propionibacteriaceae</taxon>
        <taxon>Microlunatus</taxon>
    </lineage>
</organism>
<dbReference type="Proteomes" id="UP000569914">
    <property type="component" value="Unassembled WGS sequence"/>
</dbReference>
<evidence type="ECO:0000313" key="2">
    <source>
        <dbReference type="Proteomes" id="UP000569914"/>
    </source>
</evidence>
<proteinExistence type="predicted"/>
<reference evidence="1 2" key="1">
    <citation type="submission" date="2020-07" db="EMBL/GenBank/DDBJ databases">
        <title>Sequencing the genomes of 1000 actinobacteria strains.</title>
        <authorList>
            <person name="Klenk H.-P."/>
        </authorList>
    </citation>
    <scope>NUCLEOTIDE SEQUENCE [LARGE SCALE GENOMIC DNA]</scope>
    <source>
        <strain evidence="1 2">DSM 22083</strain>
    </source>
</reference>
<dbReference type="AlphaFoldDB" id="A0A7Y9IEZ4"/>
<dbReference type="EMBL" id="JACCBU010000001">
    <property type="protein sequence ID" value="NYE75609.1"/>
    <property type="molecule type" value="Genomic_DNA"/>
</dbReference>
<protein>
    <submittedName>
        <fullName evidence="1">Uncharacterized protein</fullName>
    </submittedName>
</protein>
<dbReference type="PROSITE" id="PS51257">
    <property type="entry name" value="PROKAR_LIPOPROTEIN"/>
    <property type="match status" value="1"/>
</dbReference>
<keyword evidence="2" id="KW-1185">Reference proteome</keyword>
<gene>
    <name evidence="1" type="ORF">BKA15_006938</name>
</gene>
<sequence>MIMVIRRAGVALVAVLVVVVLLTGCAGGRVGGEPGRVIGELEAALDQLTDVYLDHADSDWAPAPDRRPKVAGHYLGPLPPSPKPFLEALRGLIGSQR</sequence>